<keyword evidence="4" id="KW-0159">Chromosome partition</keyword>
<dbReference type="GO" id="GO:0007059">
    <property type="term" value="P:chromosome segregation"/>
    <property type="evidence" value="ECO:0007669"/>
    <property type="project" value="UniProtKB-KW"/>
</dbReference>
<dbReference type="GO" id="GO:0051301">
    <property type="term" value="P:cell division"/>
    <property type="evidence" value="ECO:0007669"/>
    <property type="project" value="UniProtKB-KW"/>
</dbReference>
<comment type="subcellular location">
    <subcellularLocation>
        <location evidence="1">Cytoplasm</location>
    </subcellularLocation>
</comment>
<dbReference type="InterPro" id="IPR010998">
    <property type="entry name" value="Integrase_recombinase_N"/>
</dbReference>
<dbReference type="PANTHER" id="PTHR30349">
    <property type="entry name" value="PHAGE INTEGRASE-RELATED"/>
    <property type="match status" value="1"/>
</dbReference>
<dbReference type="PATRIC" id="fig|1423755.3.peg.1248"/>
<evidence type="ECO:0000256" key="1">
    <source>
        <dbReference type="ARBA" id="ARBA00004496"/>
    </source>
</evidence>
<dbReference type="Gene3D" id="1.10.443.10">
    <property type="entry name" value="Intergrase catalytic core"/>
    <property type="match status" value="1"/>
</dbReference>
<evidence type="ECO:0000259" key="11">
    <source>
        <dbReference type="PROSITE" id="PS51900"/>
    </source>
</evidence>
<evidence type="ECO:0000256" key="2">
    <source>
        <dbReference type="ARBA" id="ARBA00022490"/>
    </source>
</evidence>
<dbReference type="PROSITE" id="PS51898">
    <property type="entry name" value="TYR_RECOMBINASE"/>
    <property type="match status" value="1"/>
</dbReference>
<proteinExistence type="predicted"/>
<evidence type="ECO:0000256" key="7">
    <source>
        <dbReference type="ARBA" id="ARBA00023172"/>
    </source>
</evidence>
<dbReference type="PROSITE" id="PS51900">
    <property type="entry name" value="CB"/>
    <property type="match status" value="1"/>
</dbReference>
<keyword evidence="2" id="KW-0963">Cytoplasm</keyword>
<keyword evidence="3" id="KW-0132">Cell division</keyword>
<keyword evidence="6 9" id="KW-0238">DNA-binding</keyword>
<dbReference type="AlphaFoldDB" id="A0A0R1WQP8"/>
<dbReference type="InterPro" id="IPR044068">
    <property type="entry name" value="CB"/>
</dbReference>
<dbReference type="InterPro" id="IPR002104">
    <property type="entry name" value="Integrase_catalytic"/>
</dbReference>
<evidence type="ECO:0000256" key="4">
    <source>
        <dbReference type="ARBA" id="ARBA00022829"/>
    </source>
</evidence>
<keyword evidence="8" id="KW-0131">Cell cycle</keyword>
<keyword evidence="13" id="KW-1185">Reference proteome</keyword>
<evidence type="ECO:0000313" key="13">
    <source>
        <dbReference type="Proteomes" id="UP000051054"/>
    </source>
</evidence>
<keyword evidence="7" id="KW-0233">DNA recombination</keyword>
<dbReference type="InterPro" id="IPR050090">
    <property type="entry name" value="Tyrosine_recombinase_XerCD"/>
</dbReference>
<comment type="caution">
    <text evidence="12">The sequence shown here is derived from an EMBL/GenBank/DDBJ whole genome shotgun (WGS) entry which is preliminary data.</text>
</comment>
<keyword evidence="5" id="KW-0229">DNA integration</keyword>
<sequence>MLRSEANEKIREMMPECPEYIKDFINSKIADQYSPNTILEYLHGFSTFINWTIQEAIIDKESMKDVTAADLEKITPLHTTQYKAYLQSRYKNNKKQLNKDGSQVESKETLSISTIRGYISAIKVIYDYLATSTANINERPYISKNVMSQLTNVTDKKTLKARAEEIEDKLFLGNESKEYLEFIDSKYELQLSAHAKSYFNKNKERDLAINAIMLGAGLRLTETVGIDLEDLNFERNTVSVMRKGGKKDSVTIAAFAMEYLARYRDIRQERYQPDKYEKAFFLAKSRGQAKRITGNAIEKMVAKYSENFKVRVTPHKLRHTLATRLYKQTNSLVLTAQQLGHSSTSTTTLYTHIDDDATRDALNNL</sequence>
<dbReference type="Pfam" id="PF00589">
    <property type="entry name" value="Phage_integrase"/>
    <property type="match status" value="1"/>
</dbReference>
<organism evidence="12 13">
    <name type="scientific">Ligilactobacillus hayakitensis DSM 18933 = JCM 14209</name>
    <dbReference type="NCBI Taxonomy" id="1423755"/>
    <lineage>
        <taxon>Bacteria</taxon>
        <taxon>Bacillati</taxon>
        <taxon>Bacillota</taxon>
        <taxon>Bacilli</taxon>
        <taxon>Lactobacillales</taxon>
        <taxon>Lactobacillaceae</taxon>
        <taxon>Ligilactobacillus</taxon>
    </lineage>
</organism>
<dbReference type="PANTHER" id="PTHR30349:SF77">
    <property type="entry name" value="TYROSINE RECOMBINASE XERC"/>
    <property type="match status" value="1"/>
</dbReference>
<evidence type="ECO:0000256" key="8">
    <source>
        <dbReference type="ARBA" id="ARBA00023306"/>
    </source>
</evidence>
<evidence type="ECO:0000256" key="3">
    <source>
        <dbReference type="ARBA" id="ARBA00022618"/>
    </source>
</evidence>
<evidence type="ECO:0000256" key="5">
    <source>
        <dbReference type="ARBA" id="ARBA00022908"/>
    </source>
</evidence>
<dbReference type="EMBL" id="AZGD01000106">
    <property type="protein sequence ID" value="KRM17411.1"/>
    <property type="molecule type" value="Genomic_DNA"/>
</dbReference>
<dbReference type="GO" id="GO:0006310">
    <property type="term" value="P:DNA recombination"/>
    <property type="evidence" value="ECO:0007669"/>
    <property type="project" value="UniProtKB-KW"/>
</dbReference>
<evidence type="ECO:0000313" key="12">
    <source>
        <dbReference type="EMBL" id="KRM17411.1"/>
    </source>
</evidence>
<evidence type="ECO:0000256" key="6">
    <source>
        <dbReference type="ARBA" id="ARBA00023125"/>
    </source>
</evidence>
<dbReference type="RefSeq" id="WP_025022851.1">
    <property type="nucleotide sequence ID" value="NZ_AZGD01000106.1"/>
</dbReference>
<dbReference type="InterPro" id="IPR013762">
    <property type="entry name" value="Integrase-like_cat_sf"/>
</dbReference>
<dbReference type="InterPro" id="IPR011010">
    <property type="entry name" value="DNA_brk_join_enz"/>
</dbReference>
<dbReference type="GO" id="GO:0005737">
    <property type="term" value="C:cytoplasm"/>
    <property type="evidence" value="ECO:0007669"/>
    <property type="project" value="UniProtKB-SubCell"/>
</dbReference>
<evidence type="ECO:0000256" key="9">
    <source>
        <dbReference type="PROSITE-ProRule" id="PRU01248"/>
    </source>
</evidence>
<dbReference type="GO" id="GO:0015074">
    <property type="term" value="P:DNA integration"/>
    <property type="evidence" value="ECO:0007669"/>
    <property type="project" value="UniProtKB-KW"/>
</dbReference>
<dbReference type="eggNOG" id="COG4974">
    <property type="taxonomic scope" value="Bacteria"/>
</dbReference>
<dbReference type="OrthoDB" id="283809at2"/>
<reference evidence="12 13" key="1">
    <citation type="journal article" date="2015" name="Genome Announc.">
        <title>Expanding the biotechnology potential of lactobacilli through comparative genomics of 213 strains and associated genera.</title>
        <authorList>
            <person name="Sun Z."/>
            <person name="Harris H.M."/>
            <person name="McCann A."/>
            <person name="Guo C."/>
            <person name="Argimon S."/>
            <person name="Zhang W."/>
            <person name="Yang X."/>
            <person name="Jeffery I.B."/>
            <person name="Cooney J.C."/>
            <person name="Kagawa T.F."/>
            <person name="Liu W."/>
            <person name="Song Y."/>
            <person name="Salvetti E."/>
            <person name="Wrobel A."/>
            <person name="Rasinkangas P."/>
            <person name="Parkhill J."/>
            <person name="Rea M.C."/>
            <person name="O'Sullivan O."/>
            <person name="Ritari J."/>
            <person name="Douillard F.P."/>
            <person name="Paul Ross R."/>
            <person name="Yang R."/>
            <person name="Briner A.E."/>
            <person name="Felis G.E."/>
            <person name="de Vos W.M."/>
            <person name="Barrangou R."/>
            <person name="Klaenhammer T.R."/>
            <person name="Caufield P.W."/>
            <person name="Cui Y."/>
            <person name="Zhang H."/>
            <person name="O'Toole P.W."/>
        </authorList>
    </citation>
    <scope>NUCLEOTIDE SEQUENCE [LARGE SCALE GENOMIC DNA]</scope>
    <source>
        <strain evidence="12 13">DSM 18933</strain>
    </source>
</reference>
<feature type="domain" description="Core-binding (CB)" evidence="11">
    <location>
        <begin position="15"/>
        <end position="130"/>
    </location>
</feature>
<dbReference type="SUPFAM" id="SSF56349">
    <property type="entry name" value="DNA breaking-rejoining enzymes"/>
    <property type="match status" value="1"/>
</dbReference>
<dbReference type="GO" id="GO:0003677">
    <property type="term" value="F:DNA binding"/>
    <property type="evidence" value="ECO:0007669"/>
    <property type="project" value="UniProtKB-UniRule"/>
</dbReference>
<feature type="domain" description="Tyr recombinase" evidence="10">
    <location>
        <begin position="178"/>
        <end position="363"/>
    </location>
</feature>
<evidence type="ECO:0000259" key="10">
    <source>
        <dbReference type="PROSITE" id="PS51898"/>
    </source>
</evidence>
<accession>A0A0R1WQP8</accession>
<dbReference type="STRING" id="1423755.FC40_GL001183"/>
<dbReference type="Gene3D" id="1.10.150.130">
    <property type="match status" value="1"/>
</dbReference>
<name>A0A0R1WQP8_9LACO</name>
<dbReference type="Proteomes" id="UP000051054">
    <property type="component" value="Unassembled WGS sequence"/>
</dbReference>
<gene>
    <name evidence="12" type="ORF">FC40_GL001183</name>
</gene>
<protein>
    <submittedName>
        <fullName evidence="12">Integrase</fullName>
    </submittedName>
</protein>
<dbReference type="NCBIfam" id="NF003462">
    <property type="entry name" value="PRK05084.1"/>
    <property type="match status" value="1"/>
</dbReference>